<accession>A0A9W7ED80</accession>
<name>A0A9W7ED80_9STRA</name>
<dbReference type="SUPFAM" id="SSF53335">
    <property type="entry name" value="S-adenosyl-L-methionine-dependent methyltransferases"/>
    <property type="match status" value="1"/>
</dbReference>
<comment type="caution">
    <text evidence="1">The sequence shown here is derived from an EMBL/GenBank/DDBJ whole genome shotgun (WGS) entry which is preliminary data.</text>
</comment>
<dbReference type="AlphaFoldDB" id="A0A9W7ED80"/>
<protein>
    <recommendedName>
        <fullName evidence="3">Methyltransferase type 11 domain-containing protein</fullName>
    </recommendedName>
</protein>
<sequence length="126" mass="14235">MNKFELLKNPTLKSYSVVDFNSKDSSGFLTPIKIPKTYDVVTINNGLEYITRPSLLISSISKALKKGGTLIVTFNERFYPSKVCNLWLRLKEEEKGEWIGEVMEKEGFEVEGWRGGGVWGVVGVKK</sequence>
<gene>
    <name evidence="1" type="ORF">TL16_g05813</name>
</gene>
<reference evidence="2" key="1">
    <citation type="journal article" date="2023" name="Commun. Biol.">
        <title>Genome analysis of Parmales, the sister group of diatoms, reveals the evolutionary specialization of diatoms from phago-mixotrophs to photoautotrophs.</title>
        <authorList>
            <person name="Ban H."/>
            <person name="Sato S."/>
            <person name="Yoshikawa S."/>
            <person name="Yamada K."/>
            <person name="Nakamura Y."/>
            <person name="Ichinomiya M."/>
            <person name="Sato N."/>
            <person name="Blanc-Mathieu R."/>
            <person name="Endo H."/>
            <person name="Kuwata A."/>
            <person name="Ogata H."/>
        </authorList>
    </citation>
    <scope>NUCLEOTIDE SEQUENCE [LARGE SCALE GENOMIC DNA]</scope>
</reference>
<evidence type="ECO:0000313" key="2">
    <source>
        <dbReference type="Proteomes" id="UP001162640"/>
    </source>
</evidence>
<evidence type="ECO:0000313" key="1">
    <source>
        <dbReference type="EMBL" id="GMH72043.1"/>
    </source>
</evidence>
<evidence type="ECO:0008006" key="3">
    <source>
        <dbReference type="Google" id="ProtNLM"/>
    </source>
</evidence>
<organism evidence="1 2">
    <name type="scientific">Triparma laevis f. inornata</name>
    <dbReference type="NCBI Taxonomy" id="1714386"/>
    <lineage>
        <taxon>Eukaryota</taxon>
        <taxon>Sar</taxon>
        <taxon>Stramenopiles</taxon>
        <taxon>Ochrophyta</taxon>
        <taxon>Bolidophyceae</taxon>
        <taxon>Parmales</taxon>
        <taxon>Triparmaceae</taxon>
        <taxon>Triparma</taxon>
    </lineage>
</organism>
<dbReference type="Proteomes" id="UP001162640">
    <property type="component" value="Unassembled WGS sequence"/>
</dbReference>
<dbReference type="InterPro" id="IPR029063">
    <property type="entry name" value="SAM-dependent_MTases_sf"/>
</dbReference>
<proteinExistence type="predicted"/>
<dbReference type="PANTHER" id="PTHR43036">
    <property type="entry name" value="OSJNBB0011N17.9 PROTEIN"/>
    <property type="match status" value="1"/>
</dbReference>
<dbReference type="PANTHER" id="PTHR43036:SF2">
    <property type="entry name" value="OS04G0481300 PROTEIN"/>
    <property type="match status" value="1"/>
</dbReference>
<dbReference type="Gene3D" id="3.40.50.150">
    <property type="entry name" value="Vaccinia Virus protein VP39"/>
    <property type="match status" value="1"/>
</dbReference>
<dbReference type="EMBL" id="BLQM01000172">
    <property type="protein sequence ID" value="GMH72043.1"/>
    <property type="molecule type" value="Genomic_DNA"/>
</dbReference>